<dbReference type="InterPro" id="IPR018060">
    <property type="entry name" value="HTH_AraC"/>
</dbReference>
<dbReference type="GO" id="GO:0003700">
    <property type="term" value="F:DNA-binding transcription factor activity"/>
    <property type="evidence" value="ECO:0007669"/>
    <property type="project" value="InterPro"/>
</dbReference>
<proteinExistence type="predicted"/>
<reference evidence="5 6" key="1">
    <citation type="journal article" date="2014" name="Appl. Environ. Microbiol.">
        <title>Insights into the Microbial Degradation of Rubber and Gutta-Percha by Analysis of the Complete Genome of Nocardia nova SH22a.</title>
        <authorList>
            <person name="Luo Q."/>
            <person name="Hiessl S."/>
            <person name="Poehlein A."/>
            <person name="Daniel R."/>
            <person name="Steinbuchel A."/>
        </authorList>
    </citation>
    <scope>NUCLEOTIDE SEQUENCE [LARGE SCALE GENOMIC DNA]</scope>
    <source>
        <strain evidence="5">SH22a</strain>
    </source>
</reference>
<dbReference type="GO" id="GO:0000976">
    <property type="term" value="F:transcription cis-regulatory region binding"/>
    <property type="evidence" value="ECO:0007669"/>
    <property type="project" value="TreeGrafter"/>
</dbReference>
<dbReference type="Pfam" id="PF12833">
    <property type="entry name" value="HTH_18"/>
    <property type="match status" value="1"/>
</dbReference>
<dbReference type="SMART" id="SM00342">
    <property type="entry name" value="HTH_ARAC"/>
    <property type="match status" value="1"/>
</dbReference>
<keyword evidence="6" id="KW-1185">Reference proteome</keyword>
<dbReference type="PANTHER" id="PTHR47894:SF1">
    <property type="entry name" value="HTH-TYPE TRANSCRIPTIONAL REGULATOR VQSM"/>
    <property type="match status" value="1"/>
</dbReference>
<dbReference type="GO" id="GO:0005829">
    <property type="term" value="C:cytosol"/>
    <property type="evidence" value="ECO:0007669"/>
    <property type="project" value="TreeGrafter"/>
</dbReference>
<dbReference type="eggNOG" id="COG4977">
    <property type="taxonomic scope" value="Bacteria"/>
</dbReference>
<name>W5TKX6_9NOCA</name>
<evidence type="ECO:0000256" key="2">
    <source>
        <dbReference type="ARBA" id="ARBA00023125"/>
    </source>
</evidence>
<evidence type="ECO:0000313" key="6">
    <source>
        <dbReference type="Proteomes" id="UP000019150"/>
    </source>
</evidence>
<accession>W5TKX6</accession>
<dbReference type="KEGG" id="nno:NONO_c52260"/>
<keyword evidence="1" id="KW-0805">Transcription regulation</keyword>
<dbReference type="AlphaFoldDB" id="W5TKX6"/>
<organism evidence="5 6">
    <name type="scientific">Nocardia nova SH22a</name>
    <dbReference type="NCBI Taxonomy" id="1415166"/>
    <lineage>
        <taxon>Bacteria</taxon>
        <taxon>Bacillati</taxon>
        <taxon>Actinomycetota</taxon>
        <taxon>Actinomycetes</taxon>
        <taxon>Mycobacteriales</taxon>
        <taxon>Nocardiaceae</taxon>
        <taxon>Nocardia</taxon>
    </lineage>
</organism>
<dbReference type="PANTHER" id="PTHR47894">
    <property type="entry name" value="HTH-TYPE TRANSCRIPTIONAL REGULATOR GADX"/>
    <property type="match status" value="1"/>
</dbReference>
<evidence type="ECO:0000313" key="5">
    <source>
        <dbReference type="EMBL" id="AHH20010.1"/>
    </source>
</evidence>
<dbReference type="Proteomes" id="UP000019150">
    <property type="component" value="Chromosome"/>
</dbReference>
<keyword evidence="3" id="KW-0804">Transcription</keyword>
<feature type="domain" description="HTH araC/xylS-type" evidence="4">
    <location>
        <begin position="251"/>
        <end position="348"/>
    </location>
</feature>
<evidence type="ECO:0000259" key="4">
    <source>
        <dbReference type="PROSITE" id="PS01124"/>
    </source>
</evidence>
<protein>
    <submittedName>
        <fullName evidence="5">Transcriptional regulator, AraC family</fullName>
    </submittedName>
</protein>
<dbReference type="PATRIC" id="fig|1415166.3.peg.5388"/>
<dbReference type="PROSITE" id="PS01124">
    <property type="entry name" value="HTH_ARAC_FAMILY_2"/>
    <property type="match status" value="1"/>
</dbReference>
<dbReference type="SUPFAM" id="SSF46689">
    <property type="entry name" value="Homeodomain-like"/>
    <property type="match status" value="1"/>
</dbReference>
<evidence type="ECO:0000256" key="1">
    <source>
        <dbReference type="ARBA" id="ARBA00023015"/>
    </source>
</evidence>
<evidence type="ECO:0000256" key="3">
    <source>
        <dbReference type="ARBA" id="ARBA00023163"/>
    </source>
</evidence>
<dbReference type="EMBL" id="CP006850">
    <property type="protein sequence ID" value="AHH20010.1"/>
    <property type="molecule type" value="Genomic_DNA"/>
</dbReference>
<dbReference type="HOGENOM" id="CLU_047522_3_2_11"/>
<dbReference type="Gene3D" id="1.10.10.60">
    <property type="entry name" value="Homeodomain-like"/>
    <property type="match status" value="1"/>
</dbReference>
<gene>
    <name evidence="5" type="ORF">NONO_c52260</name>
</gene>
<sequence length="353" mass="39090">MFGKFFPGLTRVSTRLDLPIIPPAVLSGIVEIGQRERCDVASWFADTGLSAAQVFTDNSTMVSFHQAAEVLRRAVRAMPGRPLGMQVGGRDMLLSMGMLGLAMRSCATLGEAMSVGTELHQVSGSLMDLELEQFDDHVALRLNERSPEPELISFLCEEVLCSTTVLARSVIGSGWSPTRVELTYAPPPYARQYVSFLHCPVEFLAAANRMVLPAAALELPLPTHDKPTQAIAIDACRRLLDLGRTGPTITVTVETLLEQNLRQPLTMSDIADRLHVTERTLRRQLADTGESFSTIKDRVRERRATYLLRESGLPVTAVAWEVGYSDTREFRRAYIRWTGQPPSAARALRARPR</sequence>
<dbReference type="InterPro" id="IPR032687">
    <property type="entry name" value="AraC-type_N"/>
</dbReference>
<dbReference type="STRING" id="1415166.NONO_c52260"/>
<keyword evidence="2" id="KW-0238">DNA-binding</keyword>
<dbReference type="InterPro" id="IPR009057">
    <property type="entry name" value="Homeodomain-like_sf"/>
</dbReference>
<dbReference type="Pfam" id="PF12625">
    <property type="entry name" value="Arabinose_bd"/>
    <property type="match status" value="1"/>
</dbReference>